<dbReference type="Pfam" id="PF07584">
    <property type="entry name" value="BatA"/>
    <property type="match status" value="1"/>
</dbReference>
<evidence type="ECO:0000313" key="3">
    <source>
        <dbReference type="EMBL" id="OCB76106.1"/>
    </source>
</evidence>
<name>A0A1B9E2F3_9FLAO</name>
<dbReference type="EMBL" id="LVEP01000024">
    <property type="protein sequence ID" value="OCB76106.1"/>
    <property type="molecule type" value="Genomic_DNA"/>
</dbReference>
<dbReference type="STRING" id="1763534.GCA_001831475_02166"/>
<keyword evidence="4" id="KW-1185">Reference proteome</keyword>
<keyword evidence="1" id="KW-0812">Transmembrane</keyword>
<dbReference type="InterPro" id="IPR024163">
    <property type="entry name" value="Aerotolerance_reg_N"/>
</dbReference>
<keyword evidence="1" id="KW-1133">Transmembrane helix</keyword>
<feature type="domain" description="Aerotolerance regulator N-terminal" evidence="2">
    <location>
        <begin position="1"/>
        <end position="76"/>
    </location>
</feature>
<dbReference type="Proteomes" id="UP000093510">
    <property type="component" value="Unassembled WGS sequence"/>
</dbReference>
<comment type="caution">
    <text evidence="3">The sequence shown here is derived from an EMBL/GenBank/DDBJ whole genome shotgun (WGS) entry which is preliminary data.</text>
</comment>
<dbReference type="AlphaFoldDB" id="A0A1B9E2F3"/>
<evidence type="ECO:0000313" key="4">
    <source>
        <dbReference type="Proteomes" id="UP000093510"/>
    </source>
</evidence>
<keyword evidence="1" id="KW-0472">Membrane</keyword>
<proteinExistence type="predicted"/>
<feature type="transmembrane region" description="Helical" evidence="1">
    <location>
        <begin position="56"/>
        <end position="78"/>
    </location>
</feature>
<dbReference type="OrthoDB" id="9810200at2"/>
<dbReference type="PANTHER" id="PTHR37464:SF1">
    <property type="entry name" value="BLL2463 PROTEIN"/>
    <property type="match status" value="1"/>
</dbReference>
<gene>
    <name evidence="3" type="ORF">LPBF_07285</name>
</gene>
<dbReference type="RefSeq" id="WP_066334435.1">
    <property type="nucleotide sequence ID" value="NZ_CP017688.1"/>
</dbReference>
<organism evidence="3 4">
    <name type="scientific">Flavobacterium crassostreae</name>
    <dbReference type="NCBI Taxonomy" id="1763534"/>
    <lineage>
        <taxon>Bacteria</taxon>
        <taxon>Pseudomonadati</taxon>
        <taxon>Bacteroidota</taxon>
        <taxon>Flavobacteriia</taxon>
        <taxon>Flavobacteriales</taxon>
        <taxon>Flavobacteriaceae</taxon>
        <taxon>Flavobacterium</taxon>
    </lineage>
</organism>
<dbReference type="PANTHER" id="PTHR37464">
    <property type="entry name" value="BLL2463 PROTEIN"/>
    <property type="match status" value="1"/>
</dbReference>
<feature type="transmembrane region" description="Helical" evidence="1">
    <location>
        <begin position="619"/>
        <end position="641"/>
    </location>
</feature>
<dbReference type="SUPFAM" id="SSF53300">
    <property type="entry name" value="vWA-like"/>
    <property type="match status" value="1"/>
</dbReference>
<evidence type="ECO:0000256" key="1">
    <source>
        <dbReference type="SAM" id="Phobius"/>
    </source>
</evidence>
<protein>
    <recommendedName>
        <fullName evidence="2">Aerotolerance regulator N-terminal domain-containing protein</fullName>
    </recommendedName>
</protein>
<evidence type="ECO:0000259" key="2">
    <source>
        <dbReference type="Pfam" id="PF07584"/>
    </source>
</evidence>
<dbReference type="InterPro" id="IPR036465">
    <property type="entry name" value="vWFA_dom_sf"/>
</dbReference>
<dbReference type="InterPro" id="IPR029062">
    <property type="entry name" value="Class_I_gatase-like"/>
</dbReference>
<accession>A0A1B9E2F3</accession>
<dbReference type="NCBIfam" id="TIGR02226">
    <property type="entry name" value="two_anch"/>
    <property type="match status" value="1"/>
</dbReference>
<sequence length="642" mass="72647">MQFKNPEILYFLFALVLPILVHLFQLRRFKTHYFTNVRFLKTVSIASRKSATLKKWLLLACRLLLVTTLVIAFAQPYFVAKDAKNASNELYIILDNSFSMQAKGKHGPLLKRAVQELLENIPENTRFSLLTNTDTYWDTSIGSIKSSLQNLNYSALAFDLERQLTKIKLHKTPHNKDIVIITDALGLQNNALQNSNPEDALYFIIPEPEQKNNSAIDSVYIHKEVDRFYEINVSLSNYGTNTDPLAVAIYNQNQLLAKRQVRLDSNPKTVTFSIPKAAFHGYVSIQDSGLTYDNTYYFTISEPKKNNIIALGDPAKSNFLKRIYTPEEFVFQAIPLAALDYNLLQAQDVLILNELEDLPQALQTTLVSFVTKGGTLIFIPSDKSSVATNNLFLKNFGNLQFLKKETTEKKVTQIHFNHPLFKDVFQSKVKNFQYPSLKSSFVLSAAGTTALSNNDQSSFLTTITQKTAKVYVFAGALNPQNSNFQQSPLIVPTFYKMGISNSNQALKAFTVGATNQYTVTTTSAKDAVLTVKNKNEQSIPIQQIGSNKVQLFFTEYPQQAGNFDVLKQNKKIDALSFNYARSESDLSPNNANPLRDYKTSSTIEAIYDRLQSDRTDTQIWKWFVIFALLLLLCETAIIRFLK</sequence>
<dbReference type="InterPro" id="IPR011933">
    <property type="entry name" value="Double_TM_dom"/>
</dbReference>
<dbReference type="SUPFAM" id="SSF52317">
    <property type="entry name" value="Class I glutamine amidotransferase-like"/>
    <property type="match status" value="1"/>
</dbReference>
<feature type="transmembrane region" description="Helical" evidence="1">
    <location>
        <begin position="6"/>
        <end position="24"/>
    </location>
</feature>
<reference evidence="3 4" key="1">
    <citation type="submission" date="2016-03" db="EMBL/GenBank/DDBJ databases">
        <authorList>
            <person name="Ploux O."/>
        </authorList>
    </citation>
    <scope>NUCLEOTIDE SEQUENCE [LARGE SCALE GENOMIC DNA]</scope>
    <source>
        <strain evidence="3 4">LPB0076</strain>
    </source>
</reference>